<protein>
    <submittedName>
        <fullName evidence="4">Uncharacterized protein</fullName>
    </submittedName>
</protein>
<dbReference type="HOGENOM" id="CLU_010194_8_0_1"/>
<dbReference type="STRING" id="599839.J4G602"/>
<name>J4G602_9APHY</name>
<evidence type="ECO:0000256" key="3">
    <source>
        <dbReference type="RuleBase" id="RU000363"/>
    </source>
</evidence>
<dbReference type="InterPro" id="IPR002347">
    <property type="entry name" value="SDR_fam"/>
</dbReference>
<dbReference type="GO" id="GO:0016616">
    <property type="term" value="F:oxidoreductase activity, acting on the CH-OH group of donors, NAD or NADP as acceptor"/>
    <property type="evidence" value="ECO:0007669"/>
    <property type="project" value="TreeGrafter"/>
</dbReference>
<dbReference type="Gene3D" id="3.40.50.720">
    <property type="entry name" value="NAD(P)-binding Rossmann-like Domain"/>
    <property type="match status" value="1"/>
</dbReference>
<sequence>MLVTDGIPDEPELRKQNTSELYYYTLTLHMQATFPPHAGVDFVKTARHDTYPAINPAKANLTGKVVLVTGASRGIGKATAIAFAQAGASGLVLVARSDLSATKTACEAVATRPGQTLKVLTVSVDTSDATQVNAALAKAKETFGRLDIVVNNAGVLEPYALLGDSNSETWWKTWNVNVRGTYEVTRASLPLLLESGGDKTIIIVSSLAAHNVLPTHASAYSTTKLAQLRLTEILVNEYGSKGVSVFAIQPGAVATDMSSTVPDDMRHFIVDTPEVAAHTMVWLARERRDWLSGRYVSCQWDVEELEAKKQEIIHGDKLKVRMVV</sequence>
<dbReference type="Pfam" id="PF00106">
    <property type="entry name" value="adh_short"/>
    <property type="match status" value="1"/>
</dbReference>
<evidence type="ECO:0000256" key="2">
    <source>
        <dbReference type="ARBA" id="ARBA00023002"/>
    </source>
</evidence>
<dbReference type="AlphaFoldDB" id="J4G602"/>
<dbReference type="OrthoDB" id="1933717at2759"/>
<proteinExistence type="inferred from homology"/>
<dbReference type="InParanoid" id="J4G602"/>
<comment type="similarity">
    <text evidence="1 3">Belongs to the short-chain dehydrogenases/reductases (SDR) family.</text>
</comment>
<evidence type="ECO:0000313" key="4">
    <source>
        <dbReference type="EMBL" id="CCM01538.1"/>
    </source>
</evidence>
<organism evidence="4 5">
    <name type="scientific">Fibroporia radiculosa</name>
    <dbReference type="NCBI Taxonomy" id="599839"/>
    <lineage>
        <taxon>Eukaryota</taxon>
        <taxon>Fungi</taxon>
        <taxon>Dikarya</taxon>
        <taxon>Basidiomycota</taxon>
        <taxon>Agaricomycotina</taxon>
        <taxon>Agaricomycetes</taxon>
        <taxon>Polyporales</taxon>
        <taxon>Fibroporiaceae</taxon>
        <taxon>Fibroporia</taxon>
    </lineage>
</organism>
<dbReference type="PANTHER" id="PTHR42760:SF37">
    <property type="entry name" value="CLAVALDEHYDE DEHYDROGENASE"/>
    <property type="match status" value="1"/>
</dbReference>
<gene>
    <name evidence="4" type="ORF">FIBRA_03594</name>
</gene>
<evidence type="ECO:0000313" key="5">
    <source>
        <dbReference type="Proteomes" id="UP000006352"/>
    </source>
</evidence>
<keyword evidence="5" id="KW-1185">Reference proteome</keyword>
<dbReference type="SUPFAM" id="SSF51735">
    <property type="entry name" value="NAD(P)-binding Rossmann-fold domains"/>
    <property type="match status" value="1"/>
</dbReference>
<evidence type="ECO:0000256" key="1">
    <source>
        <dbReference type="ARBA" id="ARBA00006484"/>
    </source>
</evidence>
<dbReference type="InterPro" id="IPR036291">
    <property type="entry name" value="NAD(P)-bd_dom_sf"/>
</dbReference>
<dbReference type="PRINTS" id="PR00081">
    <property type="entry name" value="GDHRDH"/>
</dbReference>
<dbReference type="CDD" id="cd05233">
    <property type="entry name" value="SDR_c"/>
    <property type="match status" value="1"/>
</dbReference>
<dbReference type="EMBL" id="HE797038">
    <property type="protein sequence ID" value="CCM01538.1"/>
    <property type="molecule type" value="Genomic_DNA"/>
</dbReference>
<dbReference type="PANTHER" id="PTHR42760">
    <property type="entry name" value="SHORT-CHAIN DEHYDROGENASES/REDUCTASES FAMILY MEMBER"/>
    <property type="match status" value="1"/>
</dbReference>
<reference evidence="4 5" key="1">
    <citation type="journal article" date="2012" name="Appl. Environ. Microbiol.">
        <title>Short-read sequencing for genomic analysis of the brown rot fungus Fibroporia radiculosa.</title>
        <authorList>
            <person name="Tang J.D."/>
            <person name="Perkins A.D."/>
            <person name="Sonstegard T.S."/>
            <person name="Schroeder S.G."/>
            <person name="Burgess S.C."/>
            <person name="Diehl S.V."/>
        </authorList>
    </citation>
    <scope>NUCLEOTIDE SEQUENCE [LARGE SCALE GENOMIC DNA]</scope>
    <source>
        <strain evidence="4 5">TFFH 294</strain>
    </source>
</reference>
<keyword evidence="2" id="KW-0560">Oxidoreductase</keyword>
<dbReference type="GeneID" id="24096449"/>
<accession>J4G602</accession>
<dbReference type="RefSeq" id="XP_012180821.1">
    <property type="nucleotide sequence ID" value="XM_012325431.1"/>
</dbReference>
<dbReference type="Proteomes" id="UP000006352">
    <property type="component" value="Unassembled WGS sequence"/>
</dbReference>
<dbReference type="PRINTS" id="PR00080">
    <property type="entry name" value="SDRFAMILY"/>
</dbReference>